<gene>
    <name evidence="1" type="ORF">PAMC26510_05395</name>
</gene>
<accession>A0A242N891</accession>
<organism evidence="1 2">
    <name type="scientific">Caballeronia sordidicola</name>
    <name type="common">Burkholderia sordidicola</name>
    <dbReference type="NCBI Taxonomy" id="196367"/>
    <lineage>
        <taxon>Bacteria</taxon>
        <taxon>Pseudomonadati</taxon>
        <taxon>Pseudomonadota</taxon>
        <taxon>Betaproteobacteria</taxon>
        <taxon>Burkholderiales</taxon>
        <taxon>Burkholderiaceae</taxon>
        <taxon>Caballeronia</taxon>
    </lineage>
</organism>
<dbReference type="AlphaFoldDB" id="A0A242N891"/>
<evidence type="ECO:0000313" key="1">
    <source>
        <dbReference type="EMBL" id="OTP79802.1"/>
    </source>
</evidence>
<comment type="caution">
    <text evidence="1">The sequence shown here is derived from an EMBL/GenBank/DDBJ whole genome shotgun (WGS) entry which is preliminary data.</text>
</comment>
<dbReference type="Proteomes" id="UP000194546">
    <property type="component" value="Unassembled WGS sequence"/>
</dbReference>
<evidence type="ECO:0000313" key="2">
    <source>
        <dbReference type="Proteomes" id="UP000194546"/>
    </source>
</evidence>
<name>A0A242N891_CABSO</name>
<dbReference type="EMBL" id="NBTY01000020">
    <property type="protein sequence ID" value="OTP79802.1"/>
    <property type="molecule type" value="Genomic_DNA"/>
</dbReference>
<proteinExistence type="predicted"/>
<reference evidence="1 2" key="1">
    <citation type="submission" date="2017-03" db="EMBL/GenBank/DDBJ databases">
        <title>Genome analysis of strain PAMC 26510.</title>
        <authorList>
            <person name="Oh H.-M."/>
            <person name="Yang J.-A."/>
        </authorList>
    </citation>
    <scope>NUCLEOTIDE SEQUENCE [LARGE SCALE GENOMIC DNA]</scope>
    <source>
        <strain evidence="1 2">PAMC 26510</strain>
    </source>
</reference>
<sequence>MVLDPAHKAVGMQQNAIDYDGSIGFIGDGVAVAAALQKALACFEPTERIGSLPPSMHLPALK</sequence>
<protein>
    <submittedName>
        <fullName evidence="1">Uncharacterized protein</fullName>
    </submittedName>
</protein>